<sequence>MRFDTTRFQIDPTPRRADGEYIAHARITTILLDGDEREVHASGDLAGFDARDDAVAYATQWAKGWLSAQFG</sequence>
<organism evidence="1">
    <name type="scientific">Burkholderia cenocepacia</name>
    <dbReference type="NCBI Taxonomy" id="95486"/>
    <lineage>
        <taxon>Bacteria</taxon>
        <taxon>Pseudomonadati</taxon>
        <taxon>Pseudomonadota</taxon>
        <taxon>Betaproteobacteria</taxon>
        <taxon>Burkholderiales</taxon>
        <taxon>Burkholderiaceae</taxon>
        <taxon>Burkholderia</taxon>
        <taxon>Burkholderia cepacia complex</taxon>
    </lineage>
</organism>
<evidence type="ECO:0000313" key="1">
    <source>
        <dbReference type="EMBL" id="KEA57282.1"/>
    </source>
</evidence>
<proteinExistence type="predicted"/>
<gene>
    <name evidence="1" type="ORF">DT99_22950</name>
</gene>
<dbReference type="OrthoDB" id="9133485at2"/>
<accession>A0A071M949</accession>
<dbReference type="EMBL" id="JJOA01000020">
    <property type="protein sequence ID" value="KEA57282.1"/>
    <property type="molecule type" value="Genomic_DNA"/>
</dbReference>
<comment type="caution">
    <text evidence="1">The sequence shown here is derived from an EMBL/GenBank/DDBJ whole genome shotgun (WGS) entry which is preliminary data.</text>
</comment>
<name>A0A071M949_9BURK</name>
<protein>
    <submittedName>
        <fullName evidence="1">Uncharacterized protein</fullName>
    </submittedName>
</protein>
<reference evidence="1" key="1">
    <citation type="submission" date="2014-04" db="EMBL/GenBank/DDBJ databases">
        <title>In planta biocontrol of soil-borne Fusarium wilt of banana through a plant endophytic bacterium, Burkholderia cenocepacia 869T2.</title>
        <authorList>
            <person name="Ho Y.-N."/>
            <person name="Chiang H.-M."/>
            <person name="Chao C.-P."/>
            <person name="Su C.-C."/>
            <person name="Hsu H.-F."/>
            <person name="Guo C.-T."/>
            <person name="Hsieh J.-L."/>
            <person name="Huang C.-C."/>
        </authorList>
    </citation>
    <scope>NUCLEOTIDE SEQUENCE [LARGE SCALE GENOMIC DNA]</scope>
    <source>
        <strain evidence="1">869T2</strain>
    </source>
</reference>
<dbReference type="AlphaFoldDB" id="A0A071M949"/>